<dbReference type="InterPro" id="IPR003594">
    <property type="entry name" value="HATPase_dom"/>
</dbReference>
<reference evidence="14 15" key="1">
    <citation type="submission" date="2022-06" db="EMBL/GenBank/DDBJ databases">
        <title>Dyella sp. Sa strain:Sa Genome sequencing.</title>
        <authorList>
            <person name="Park S."/>
        </authorList>
    </citation>
    <scope>NUCLEOTIDE SEQUENCE [LARGE SCALE GENOMIC DNA]</scope>
    <source>
        <strain evidence="14 15">Sa</strain>
    </source>
</reference>
<name>A0ABT1F691_9GAMM</name>
<keyword evidence="8 11" id="KW-1133">Transmembrane helix</keyword>
<feature type="domain" description="HAMP" evidence="13">
    <location>
        <begin position="191"/>
        <end position="244"/>
    </location>
</feature>
<proteinExistence type="predicted"/>
<keyword evidence="10 11" id="KW-0472">Membrane</keyword>
<dbReference type="Gene3D" id="3.30.565.10">
    <property type="entry name" value="Histidine kinase-like ATPase, C-terminal domain"/>
    <property type="match status" value="1"/>
</dbReference>
<dbReference type="Pfam" id="PF00512">
    <property type="entry name" value="HisKA"/>
    <property type="match status" value="1"/>
</dbReference>
<dbReference type="Proteomes" id="UP001204615">
    <property type="component" value="Unassembled WGS sequence"/>
</dbReference>
<dbReference type="InterPro" id="IPR036890">
    <property type="entry name" value="HATPase_C_sf"/>
</dbReference>
<dbReference type="SUPFAM" id="SSF158472">
    <property type="entry name" value="HAMP domain-like"/>
    <property type="match status" value="1"/>
</dbReference>
<dbReference type="Gene3D" id="6.10.340.10">
    <property type="match status" value="1"/>
</dbReference>
<dbReference type="SMART" id="SM00387">
    <property type="entry name" value="HATPase_c"/>
    <property type="match status" value="1"/>
</dbReference>
<dbReference type="PRINTS" id="PR00344">
    <property type="entry name" value="BCTRLSENSOR"/>
</dbReference>
<dbReference type="InterPro" id="IPR003660">
    <property type="entry name" value="HAMP_dom"/>
</dbReference>
<evidence type="ECO:0000256" key="2">
    <source>
        <dbReference type="ARBA" id="ARBA00004370"/>
    </source>
</evidence>
<comment type="subcellular location">
    <subcellularLocation>
        <location evidence="2">Membrane</location>
    </subcellularLocation>
</comment>
<dbReference type="InterPro" id="IPR004358">
    <property type="entry name" value="Sig_transdc_His_kin-like_C"/>
</dbReference>
<dbReference type="SUPFAM" id="SSF55874">
    <property type="entry name" value="ATPase domain of HSP90 chaperone/DNA topoisomerase II/histidine kinase"/>
    <property type="match status" value="1"/>
</dbReference>
<evidence type="ECO:0000256" key="10">
    <source>
        <dbReference type="ARBA" id="ARBA00023136"/>
    </source>
</evidence>
<dbReference type="InterPro" id="IPR005467">
    <property type="entry name" value="His_kinase_dom"/>
</dbReference>
<comment type="catalytic activity">
    <reaction evidence="1">
        <text>ATP + protein L-histidine = ADP + protein N-phospho-L-histidine.</text>
        <dbReference type="EC" id="2.7.13.3"/>
    </reaction>
</comment>
<evidence type="ECO:0000256" key="7">
    <source>
        <dbReference type="ARBA" id="ARBA00022777"/>
    </source>
</evidence>
<dbReference type="CDD" id="cd06225">
    <property type="entry name" value="HAMP"/>
    <property type="match status" value="1"/>
</dbReference>
<dbReference type="PROSITE" id="PS50885">
    <property type="entry name" value="HAMP"/>
    <property type="match status" value="1"/>
</dbReference>
<evidence type="ECO:0000256" key="5">
    <source>
        <dbReference type="ARBA" id="ARBA00022679"/>
    </source>
</evidence>
<gene>
    <name evidence="14" type="ORF">NC595_02095</name>
</gene>
<evidence type="ECO:0000256" key="6">
    <source>
        <dbReference type="ARBA" id="ARBA00022692"/>
    </source>
</evidence>
<dbReference type="SUPFAM" id="SSF47384">
    <property type="entry name" value="Homodimeric domain of signal transducing histidine kinase"/>
    <property type="match status" value="1"/>
</dbReference>
<keyword evidence="14" id="KW-0067">ATP-binding</keyword>
<evidence type="ECO:0000313" key="15">
    <source>
        <dbReference type="Proteomes" id="UP001204615"/>
    </source>
</evidence>
<keyword evidence="6 11" id="KW-0812">Transmembrane</keyword>
<sequence>MATVIASSSRPVRHRQTSAFRLALILAGMFSLSSLLTAAVLWLGTEREARSEQRQELVADARDLALLSYQHGLDALSTEIEERIILGAGLERWYALYAGNGIRLAGNLDGLPGPEGWSERRFIPRATTLAPSPRAHLLTLYTVRTVRNGWLVVGRDAYFIQHMREVAERIFLLALALIVAVSLVVGWVIGRQLLRRVGAMSDAAERISDGDLEHRMPVRGAGDELDMIALTVNQMLDRIASLLADVRRLGADIAHDLRTPLTRLRRRLEQLRQPPPHPAAHEAAVDAALAEIDGLLDVFQALLRIAGIESGEMRRGFASVDLAAVLEELFDAYAAVAEAEGHRLEASITPQPPVHGDRGLLVQAFVNLIENAIRHTPPGTRITLELKRVGDALHAGVRDDGPGIPAHEHAQVLQPFMRLDRSRHTEGNGLGLALVRSVAELHRAALQLDDARPGLRVKLCFSVTPGSPHTPDGRLARSRADRPQ</sequence>
<keyword evidence="4" id="KW-0597">Phosphoprotein</keyword>
<dbReference type="SMART" id="SM00304">
    <property type="entry name" value="HAMP"/>
    <property type="match status" value="1"/>
</dbReference>
<protein>
    <recommendedName>
        <fullName evidence="3">histidine kinase</fullName>
        <ecNumber evidence="3">2.7.13.3</ecNumber>
    </recommendedName>
</protein>
<comment type="caution">
    <text evidence="14">The sequence shown here is derived from an EMBL/GenBank/DDBJ whole genome shotgun (WGS) entry which is preliminary data.</text>
</comment>
<evidence type="ECO:0000256" key="9">
    <source>
        <dbReference type="ARBA" id="ARBA00023012"/>
    </source>
</evidence>
<dbReference type="EC" id="2.7.13.3" evidence="3"/>
<keyword evidence="14" id="KW-0547">Nucleotide-binding</keyword>
<keyword evidence="5" id="KW-0808">Transferase</keyword>
<evidence type="ECO:0000256" key="11">
    <source>
        <dbReference type="SAM" id="Phobius"/>
    </source>
</evidence>
<feature type="transmembrane region" description="Helical" evidence="11">
    <location>
        <begin position="20"/>
        <end position="44"/>
    </location>
</feature>
<dbReference type="InterPro" id="IPR050428">
    <property type="entry name" value="TCS_sensor_his_kinase"/>
</dbReference>
<dbReference type="PROSITE" id="PS50109">
    <property type="entry name" value="HIS_KIN"/>
    <property type="match status" value="1"/>
</dbReference>
<dbReference type="SMART" id="SM00388">
    <property type="entry name" value="HisKA"/>
    <property type="match status" value="1"/>
</dbReference>
<organism evidence="14 15">
    <name type="scientific">Dyella lutea</name>
    <dbReference type="NCBI Taxonomy" id="2950441"/>
    <lineage>
        <taxon>Bacteria</taxon>
        <taxon>Pseudomonadati</taxon>
        <taxon>Pseudomonadota</taxon>
        <taxon>Gammaproteobacteria</taxon>
        <taxon>Lysobacterales</taxon>
        <taxon>Rhodanobacteraceae</taxon>
        <taxon>Dyella</taxon>
    </lineage>
</organism>
<keyword evidence="7" id="KW-0418">Kinase</keyword>
<dbReference type="EMBL" id="JAMZEK010000001">
    <property type="protein sequence ID" value="MCP1372850.1"/>
    <property type="molecule type" value="Genomic_DNA"/>
</dbReference>
<dbReference type="CDD" id="cd00075">
    <property type="entry name" value="HATPase"/>
    <property type="match status" value="1"/>
</dbReference>
<dbReference type="PANTHER" id="PTHR45436">
    <property type="entry name" value="SENSOR HISTIDINE KINASE YKOH"/>
    <property type="match status" value="1"/>
</dbReference>
<evidence type="ECO:0000259" key="12">
    <source>
        <dbReference type="PROSITE" id="PS50109"/>
    </source>
</evidence>
<keyword evidence="15" id="KW-1185">Reference proteome</keyword>
<dbReference type="RefSeq" id="WP_253564584.1">
    <property type="nucleotide sequence ID" value="NZ_JAMZEK010000001.1"/>
</dbReference>
<evidence type="ECO:0000256" key="4">
    <source>
        <dbReference type="ARBA" id="ARBA00022553"/>
    </source>
</evidence>
<dbReference type="Pfam" id="PF00672">
    <property type="entry name" value="HAMP"/>
    <property type="match status" value="1"/>
</dbReference>
<feature type="domain" description="Histidine kinase" evidence="12">
    <location>
        <begin position="252"/>
        <end position="465"/>
    </location>
</feature>
<dbReference type="PANTHER" id="PTHR45436:SF8">
    <property type="entry name" value="HISTIDINE KINASE"/>
    <property type="match status" value="1"/>
</dbReference>
<accession>A0ABT1F691</accession>
<dbReference type="GO" id="GO:0005524">
    <property type="term" value="F:ATP binding"/>
    <property type="evidence" value="ECO:0007669"/>
    <property type="project" value="UniProtKB-KW"/>
</dbReference>
<evidence type="ECO:0000256" key="8">
    <source>
        <dbReference type="ARBA" id="ARBA00022989"/>
    </source>
</evidence>
<dbReference type="Pfam" id="PF02518">
    <property type="entry name" value="HATPase_c"/>
    <property type="match status" value="1"/>
</dbReference>
<evidence type="ECO:0000313" key="14">
    <source>
        <dbReference type="EMBL" id="MCP1372850.1"/>
    </source>
</evidence>
<feature type="transmembrane region" description="Helical" evidence="11">
    <location>
        <begin position="170"/>
        <end position="190"/>
    </location>
</feature>
<keyword evidence="9" id="KW-0902">Two-component regulatory system</keyword>
<evidence type="ECO:0000256" key="3">
    <source>
        <dbReference type="ARBA" id="ARBA00012438"/>
    </source>
</evidence>
<evidence type="ECO:0000256" key="1">
    <source>
        <dbReference type="ARBA" id="ARBA00000085"/>
    </source>
</evidence>
<evidence type="ECO:0000259" key="13">
    <source>
        <dbReference type="PROSITE" id="PS50885"/>
    </source>
</evidence>
<dbReference type="InterPro" id="IPR036097">
    <property type="entry name" value="HisK_dim/P_sf"/>
</dbReference>
<dbReference type="InterPro" id="IPR003661">
    <property type="entry name" value="HisK_dim/P_dom"/>
</dbReference>
<dbReference type="Gene3D" id="1.10.287.130">
    <property type="match status" value="1"/>
</dbReference>